<reference evidence="3" key="1">
    <citation type="submission" date="2016-11" db="UniProtKB">
        <authorList>
            <consortium name="WormBaseParasite"/>
        </authorList>
    </citation>
    <scope>IDENTIFICATION</scope>
</reference>
<name>A0A1I8AY93_MELHA</name>
<feature type="signal peptide" evidence="1">
    <location>
        <begin position="1"/>
        <end position="22"/>
    </location>
</feature>
<proteinExistence type="predicted"/>
<dbReference type="WBParaSite" id="MhA1_Contig1099.frz3.gene1">
    <property type="protein sequence ID" value="MhA1_Contig1099.frz3.gene1"/>
    <property type="gene ID" value="MhA1_Contig1099.frz3.gene1"/>
</dbReference>
<feature type="chain" id="PRO_5009315241" evidence="1">
    <location>
        <begin position="23"/>
        <end position="73"/>
    </location>
</feature>
<protein>
    <submittedName>
        <fullName evidence="3">Uncharacterized protein</fullName>
    </submittedName>
</protein>
<organism evidence="2 3">
    <name type="scientific">Meloidogyne hapla</name>
    <name type="common">Root-knot nematode worm</name>
    <dbReference type="NCBI Taxonomy" id="6305"/>
    <lineage>
        <taxon>Eukaryota</taxon>
        <taxon>Metazoa</taxon>
        <taxon>Ecdysozoa</taxon>
        <taxon>Nematoda</taxon>
        <taxon>Chromadorea</taxon>
        <taxon>Rhabditida</taxon>
        <taxon>Tylenchina</taxon>
        <taxon>Tylenchomorpha</taxon>
        <taxon>Tylenchoidea</taxon>
        <taxon>Meloidogynidae</taxon>
        <taxon>Meloidogyninae</taxon>
        <taxon>Meloidogyne</taxon>
    </lineage>
</organism>
<accession>A0A1I8AY93</accession>
<sequence length="73" mass="7529">MTSLSFSLIALLLALFLITTQARPEYRDVNPSNRLKRFGGWGGGTYRYGPCGYGGCTGGSGVGFGYGGGGRGG</sequence>
<evidence type="ECO:0000256" key="1">
    <source>
        <dbReference type="SAM" id="SignalP"/>
    </source>
</evidence>
<evidence type="ECO:0000313" key="3">
    <source>
        <dbReference type="WBParaSite" id="MhA1_Contig1099.frz3.gene1"/>
    </source>
</evidence>
<dbReference type="Proteomes" id="UP000095281">
    <property type="component" value="Unplaced"/>
</dbReference>
<dbReference type="AlphaFoldDB" id="A0A1I8AY93"/>
<keyword evidence="1" id="KW-0732">Signal</keyword>
<keyword evidence="2" id="KW-1185">Reference proteome</keyword>
<evidence type="ECO:0000313" key="2">
    <source>
        <dbReference type="Proteomes" id="UP000095281"/>
    </source>
</evidence>